<feature type="compositionally biased region" description="Basic and acidic residues" evidence="6">
    <location>
        <begin position="1563"/>
        <end position="1584"/>
    </location>
</feature>
<dbReference type="PROSITE" id="PS50014">
    <property type="entry name" value="BROMODOMAIN_2"/>
    <property type="match status" value="2"/>
</dbReference>
<feature type="compositionally biased region" description="Basic residues" evidence="6">
    <location>
        <begin position="1613"/>
        <end position="1622"/>
    </location>
</feature>
<dbReference type="GeneTree" id="ENSGT00950000183107"/>
<dbReference type="Pfam" id="PF00439">
    <property type="entry name" value="Bromodomain"/>
    <property type="match status" value="2"/>
</dbReference>
<dbReference type="InterPro" id="IPR019775">
    <property type="entry name" value="WD40_repeat_CS"/>
</dbReference>
<dbReference type="SUPFAM" id="SSF47370">
    <property type="entry name" value="Bromodomain"/>
    <property type="match status" value="2"/>
</dbReference>
<feature type="compositionally biased region" description="Basic residues" evidence="6">
    <location>
        <begin position="1638"/>
        <end position="1650"/>
    </location>
</feature>
<feature type="compositionally biased region" description="Low complexity" evidence="6">
    <location>
        <begin position="1450"/>
        <end position="1460"/>
    </location>
</feature>
<dbReference type="InterPro" id="IPR036322">
    <property type="entry name" value="WD40_repeat_dom_sf"/>
</dbReference>
<dbReference type="Gene3D" id="2.130.10.10">
    <property type="entry name" value="YVTN repeat-like/Quinoprotein amine dehydrogenase"/>
    <property type="match status" value="2"/>
</dbReference>
<evidence type="ECO:0000256" key="2">
    <source>
        <dbReference type="ARBA" id="ARBA00022737"/>
    </source>
</evidence>
<keyword evidence="2" id="KW-0677">Repeat</keyword>
<dbReference type="PROSITE" id="PS00633">
    <property type="entry name" value="BROMODOMAIN_1"/>
    <property type="match status" value="1"/>
</dbReference>
<dbReference type="PANTHER" id="PTHR16266">
    <property type="entry name" value="WD REPEAT DOMAIN 9"/>
    <property type="match status" value="1"/>
</dbReference>
<dbReference type="InterPro" id="IPR001680">
    <property type="entry name" value="WD40_rpt"/>
</dbReference>
<dbReference type="PROSITE" id="PS50294">
    <property type="entry name" value="WD_REPEATS_REGION"/>
    <property type="match status" value="4"/>
</dbReference>
<evidence type="ECO:0000256" key="1">
    <source>
        <dbReference type="ARBA" id="ARBA00022574"/>
    </source>
</evidence>
<feature type="compositionally biased region" description="Basic and acidic residues" evidence="6">
    <location>
        <begin position="1775"/>
        <end position="1787"/>
    </location>
</feature>
<dbReference type="SMART" id="SM00320">
    <property type="entry name" value="WD40"/>
    <property type="match status" value="8"/>
</dbReference>
<dbReference type="Gene3D" id="1.20.920.10">
    <property type="entry name" value="Bromodomain-like"/>
    <property type="match status" value="2"/>
</dbReference>
<dbReference type="FunFam" id="1.20.920.10:FF:000017">
    <property type="entry name" value="Bromodomain and WD repeat domain containing 1"/>
    <property type="match status" value="1"/>
</dbReference>
<dbReference type="InterPro" id="IPR036427">
    <property type="entry name" value="Bromodomain-like_sf"/>
</dbReference>
<dbReference type="InterPro" id="IPR057452">
    <property type="entry name" value="BRWD/PHIP_N"/>
</dbReference>
<feature type="compositionally biased region" description="Acidic residues" evidence="6">
    <location>
        <begin position="1431"/>
        <end position="1448"/>
    </location>
</feature>
<dbReference type="STRING" id="303518.ENSPNYP00000015104"/>
<evidence type="ECO:0000313" key="8">
    <source>
        <dbReference type="Ensembl" id="ENSPNYP00000015104.1"/>
    </source>
</evidence>
<dbReference type="GO" id="GO:0006357">
    <property type="term" value="P:regulation of transcription by RNA polymerase II"/>
    <property type="evidence" value="ECO:0007669"/>
    <property type="project" value="TreeGrafter"/>
</dbReference>
<dbReference type="InterPro" id="IPR018359">
    <property type="entry name" value="Bromodomain_CS"/>
</dbReference>
<dbReference type="InterPro" id="IPR001487">
    <property type="entry name" value="Bromodomain"/>
</dbReference>
<evidence type="ECO:0000256" key="6">
    <source>
        <dbReference type="SAM" id="MobiDB-lite"/>
    </source>
</evidence>
<feature type="compositionally biased region" description="Basic and acidic residues" evidence="6">
    <location>
        <begin position="1527"/>
        <end position="1541"/>
    </location>
</feature>
<dbReference type="PROSITE" id="PS50082">
    <property type="entry name" value="WD_REPEATS_2"/>
    <property type="match status" value="5"/>
</dbReference>
<feature type="region of interest" description="Disordered" evidence="6">
    <location>
        <begin position="1330"/>
        <end position="1380"/>
    </location>
</feature>
<keyword evidence="3 4" id="KW-0103">Bromodomain</keyword>
<dbReference type="FunFam" id="2.130.10.10:FF:000071">
    <property type="entry name" value="Bromodomain and WD repeat domain containing 1"/>
    <property type="match status" value="1"/>
</dbReference>
<accession>A0A3B4FZA0</accession>
<evidence type="ECO:0000259" key="7">
    <source>
        <dbReference type="PROSITE" id="PS50014"/>
    </source>
</evidence>
<feature type="compositionally biased region" description="Basic residues" evidence="6">
    <location>
        <begin position="784"/>
        <end position="794"/>
    </location>
</feature>
<feature type="compositionally biased region" description="Basic and acidic residues" evidence="6">
    <location>
        <begin position="1676"/>
        <end position="1685"/>
    </location>
</feature>
<evidence type="ECO:0000256" key="4">
    <source>
        <dbReference type="PROSITE-ProRule" id="PRU00035"/>
    </source>
</evidence>
<feature type="repeat" description="WD" evidence="5">
    <location>
        <begin position="242"/>
        <end position="278"/>
    </location>
</feature>
<dbReference type="Pfam" id="PF00400">
    <property type="entry name" value="WD40"/>
    <property type="match status" value="6"/>
</dbReference>
<dbReference type="Gene3D" id="2.30.30.1040">
    <property type="match status" value="1"/>
</dbReference>
<evidence type="ECO:0000256" key="3">
    <source>
        <dbReference type="ARBA" id="ARBA00023117"/>
    </source>
</evidence>
<feature type="domain" description="Bromo" evidence="7">
    <location>
        <begin position="1016"/>
        <end position="1086"/>
    </location>
</feature>
<gene>
    <name evidence="8" type="primary">BRWD1</name>
</gene>
<dbReference type="CDD" id="cd05529">
    <property type="entry name" value="Bromo_WDR9_I_like"/>
    <property type="match status" value="1"/>
</dbReference>
<dbReference type="Pfam" id="PF25437">
    <property type="entry name" value="BRWD1_N"/>
    <property type="match status" value="1"/>
</dbReference>
<dbReference type="FunFam" id="2.30.30.1040:FF:000003">
    <property type="entry name" value="Bromodomain and WD repeat domain containing 1"/>
    <property type="match status" value="1"/>
</dbReference>
<feature type="region of interest" description="Disordered" evidence="6">
    <location>
        <begin position="740"/>
        <end position="804"/>
    </location>
</feature>
<dbReference type="SUPFAM" id="SSF50978">
    <property type="entry name" value="WD40 repeat-like"/>
    <property type="match status" value="1"/>
</dbReference>
<feature type="compositionally biased region" description="Low complexity" evidence="6">
    <location>
        <begin position="1809"/>
        <end position="1826"/>
    </location>
</feature>
<feature type="compositionally biased region" description="Polar residues" evidence="6">
    <location>
        <begin position="1686"/>
        <end position="1703"/>
    </location>
</feature>
<feature type="repeat" description="WD" evidence="5">
    <location>
        <begin position="437"/>
        <end position="479"/>
    </location>
</feature>
<dbReference type="FunFam" id="1.20.920.10:FF:000066">
    <property type="entry name" value="Transcription initiation factor TFIID subunit 1"/>
    <property type="match status" value="1"/>
</dbReference>
<feature type="repeat" description="WD" evidence="5">
    <location>
        <begin position="158"/>
        <end position="199"/>
    </location>
</feature>
<feature type="compositionally biased region" description="Basic and acidic residues" evidence="6">
    <location>
        <begin position="1497"/>
        <end position="1514"/>
    </location>
</feature>
<protein>
    <submittedName>
        <fullName evidence="8">Bromodomain and WD repeat domain containing 1</fullName>
    </submittedName>
</protein>
<keyword evidence="1 5" id="KW-0853">WD repeat</keyword>
<dbReference type="GO" id="GO:0008360">
    <property type="term" value="P:regulation of cell shape"/>
    <property type="evidence" value="ECO:0007669"/>
    <property type="project" value="TreeGrafter"/>
</dbReference>
<feature type="compositionally biased region" description="Polar residues" evidence="6">
    <location>
        <begin position="1338"/>
        <end position="1347"/>
    </location>
</feature>
<dbReference type="Pfam" id="PF25313">
    <property type="entry name" value="BRWD_AD"/>
    <property type="match status" value="1"/>
</dbReference>
<organism evidence="8">
    <name type="scientific">Pundamilia nyererei</name>
    <dbReference type="NCBI Taxonomy" id="303518"/>
    <lineage>
        <taxon>Eukaryota</taxon>
        <taxon>Metazoa</taxon>
        <taxon>Chordata</taxon>
        <taxon>Craniata</taxon>
        <taxon>Vertebrata</taxon>
        <taxon>Euteleostomi</taxon>
        <taxon>Actinopterygii</taxon>
        <taxon>Neopterygii</taxon>
        <taxon>Teleostei</taxon>
        <taxon>Neoteleostei</taxon>
        <taxon>Acanthomorphata</taxon>
        <taxon>Ovalentaria</taxon>
        <taxon>Cichlomorphae</taxon>
        <taxon>Cichliformes</taxon>
        <taxon>Cichlidae</taxon>
        <taxon>African cichlids</taxon>
        <taxon>Pseudocrenilabrinae</taxon>
        <taxon>Haplochromini</taxon>
        <taxon>Pundamilia</taxon>
    </lineage>
</organism>
<dbReference type="InterPro" id="IPR015943">
    <property type="entry name" value="WD40/YVTN_repeat-like_dom_sf"/>
</dbReference>
<feature type="compositionally biased region" description="Low complexity" evidence="6">
    <location>
        <begin position="1727"/>
        <end position="1739"/>
    </location>
</feature>
<feature type="repeat" description="WD" evidence="5">
    <location>
        <begin position="200"/>
        <end position="241"/>
    </location>
</feature>
<feature type="region of interest" description="Disordered" evidence="6">
    <location>
        <begin position="1418"/>
        <end position="1889"/>
    </location>
</feature>
<dbReference type="PROSITE" id="PS00678">
    <property type="entry name" value="WD_REPEATS_1"/>
    <property type="match status" value="1"/>
</dbReference>
<feature type="region of interest" description="Disordered" evidence="6">
    <location>
        <begin position="660"/>
        <end position="679"/>
    </location>
</feature>
<proteinExistence type="predicted"/>
<dbReference type="PANTHER" id="PTHR16266:SF26">
    <property type="entry name" value="BROMODOMAIN AND WD REPEAT-CONTAINING PROTEIN 1"/>
    <property type="match status" value="1"/>
</dbReference>
<feature type="compositionally biased region" description="Acidic residues" evidence="6">
    <location>
        <begin position="761"/>
        <end position="773"/>
    </location>
</feature>
<name>A0A3B4FZA0_9CICH</name>
<dbReference type="InterPro" id="IPR057451">
    <property type="entry name" value="BRWD/PHIP_AD"/>
</dbReference>
<feature type="compositionally biased region" description="Basic and acidic residues" evidence="6">
    <location>
        <begin position="1853"/>
        <end position="1865"/>
    </location>
</feature>
<reference evidence="8" key="1">
    <citation type="submission" date="2023-09" db="UniProtKB">
        <authorList>
            <consortium name="Ensembl"/>
        </authorList>
    </citation>
    <scope>IDENTIFICATION</scope>
</reference>
<feature type="repeat" description="WD" evidence="5">
    <location>
        <begin position="340"/>
        <end position="373"/>
    </location>
</feature>
<feature type="compositionally biased region" description="Basic and acidic residues" evidence="6">
    <location>
        <begin position="774"/>
        <end position="783"/>
    </location>
</feature>
<dbReference type="FunFam" id="2.130.10.10:FF:002549">
    <property type="entry name" value="Bromodomain and WD repeat domain-containing 3"/>
    <property type="match status" value="1"/>
</dbReference>
<dbReference type="PRINTS" id="PR00503">
    <property type="entry name" value="BROMODOMAIN"/>
</dbReference>
<evidence type="ECO:0000256" key="5">
    <source>
        <dbReference type="PROSITE-ProRule" id="PRU00221"/>
    </source>
</evidence>
<dbReference type="Ensembl" id="ENSPNYT00000015487.1">
    <property type="protein sequence ID" value="ENSPNYP00000015104.1"/>
    <property type="gene ID" value="ENSPNYG00000011393.1"/>
</dbReference>
<dbReference type="SMART" id="SM00297">
    <property type="entry name" value="BROMO"/>
    <property type="match status" value="2"/>
</dbReference>
<feature type="compositionally biased region" description="Basic and acidic residues" evidence="6">
    <location>
        <begin position="1741"/>
        <end position="1761"/>
    </location>
</feature>
<dbReference type="CDD" id="cd00200">
    <property type="entry name" value="WD40"/>
    <property type="match status" value="1"/>
</dbReference>
<feature type="compositionally biased region" description="Acidic residues" evidence="6">
    <location>
        <begin position="1762"/>
        <end position="1774"/>
    </location>
</feature>
<dbReference type="GO" id="GO:0007010">
    <property type="term" value="P:cytoskeleton organization"/>
    <property type="evidence" value="ECO:0007669"/>
    <property type="project" value="TreeGrafter"/>
</dbReference>
<feature type="compositionally biased region" description="Basic residues" evidence="6">
    <location>
        <begin position="1585"/>
        <end position="1596"/>
    </location>
</feature>
<feature type="compositionally biased region" description="Basic residues" evidence="6">
    <location>
        <begin position="1866"/>
        <end position="1883"/>
    </location>
</feature>
<feature type="domain" description="Bromo" evidence="7">
    <location>
        <begin position="1168"/>
        <end position="1238"/>
    </location>
</feature>
<dbReference type="InterPro" id="IPR052060">
    <property type="entry name" value="Bromo_WD_repeat"/>
</dbReference>
<sequence length="1889" mass="214803">MFSPFISELYYLISRFLTTGPCRRAAEVSWRALTLTLLYFKIVAANRHIAPNHLLQICKQIGPLLDKEVPSCVPGVHSLLGSGKQSMLRTAKDCDSERFKASSYAALHRGRPPERPLNCKKPPQLVKVHRGRELTGAQRFSSICPVSNYEHMRLHRRILGHLSAVYCIAFDRTGLRIFTGSDDCLVKIWSSFDGRLHSTLRGHSAEITDLAVNYENTLIAAGSCDKTIRVWCLRTCAPVAVLQGHSGSITSLQFSPFAKGSKRYMLSTGTDATVCFWQWDANSINFSDRPHKFTERPRPGVQTVCSSFSPGGMFLATGSTDDVIRIYYLGSGSPEKISELHEHTDKVDSIQFCHSGERFVSGSRDGTARIWKLHQRQQWRCILLNMSATIPGEEESYFKPKVTMVAWDRHDNTVITAVNNHLLKVWNSYTGQLLHILKGHEAEVFVLEPHPFDPRIILSAGHDGNVFIWDLLRGTNTQHYFNMIEGQGHGAVFDCKFTPDGQRFACTDSHGHLLIFGFGSSKPYEKLPDQVFFHTDYRPLIRDANGFVLDEQTQQAPHLMPPPFLVDVDGNPHPPRYQRLVPGRENIAAEHLVPQLGYVATSDGEVVEQVISQQTAEPEEVAVRRSSLLDEAIRQLQEQQDRQNQPETGARVFFTSVSVNDRADVQSPPNVGLRRSGQVEGVRQMHQNAPRSQMATERDLQAWRRRVVVPELPHSSYRYNMCQDVHTSSEYSDWTADAGINLQPSTPLSSRKRVRRRLSSSEEEEEENEEEEEKQQSDEEERPKKKGKEKRPKPRPSINREVSNEFRPSPWITDVIPRKSPFVPQMGDEVIYFRQGHEAYVEAVSRSELSEEYIKFCPPTLCCLKLTLIDHGTGKITDKSFSIKYHDMPDVIDFLVLRQCYDEALRRNWQPNDRFRSVIDDAWWFGTIICQEPYQPQYPDSLFQCFKVKWDNGETEKLSPWDVEPIQDDGTKEGGGIPVTAEEMRELMYKPLPGEWGERSRDEECERLIASIDQLITVEIAAPFSGPVDLVQYPSYCTVIAYPTDLGTIRLRLINRFYRRLSALIWDARYIAHNARTFNEPRSKIAHSAKIITNVLQKFVKYVFLDLFVRRPCDDARTVSAEFLIEEDTEAPGTSAGHRLRQVDRSVEVLPDRDAWKEQCKSLLNYILECEDSEPFRQPVDPQNYPDYHDIIDTPMDFGTVKRTLEEDRYENPTELCKDTRLIFANAKAYTPNKRSKIYSMTLRLSAFFEERIRTIISEYKTAVKSSNRLRRSQRFRKKILQQQQDHPDTRSECCSSPETFHFSFARYRSELKSFFPLFFPPSQKKAAVKTQEKVESVSVTKTTSAKVSAPERARRSRSSSSGHSSSEDDSGSKGASSTSEMSSSVAFLDCANAAVEVALNSSMFYSFLTGTLSRVNGHSAKHHTPKSNSEQEETSGESSGEAEEEEQQPPRSQKPSRSTAAAPVRKSRSTSEEEEETKDIRPLNTRHKPPVSSDEEDKRPHQNGRNVEEAVHKDPKKKSKVSPSKSQDKQKSASAHKLDGAESDELCDSPKRSSPRKKRLKKGDEQDAESKRSSDESDFETRTKRLTRNRTICKRPRGDSSASQSSEQEYKPKRKSRRKRSTGSSDQESDNSENAPKRRLSLRALPKKKYISDNSFSEEDSASAKPGRQRTGNRTARESREDSYNTRVSNRTSPSETRNCVSSKRKCIYTSDSDDGDEDREKEPVSKSNKNSKSGPSKCAKKDAKRGNGNEQDTSSHSDSSEEEEEKEEEDEEHLGRSTRGKESARQPKRKRKESYSSSKHSSDSESEQSSSASENSFASSGSHSSPKRCRTRSGIGERTASRQLRQRRQRSASEEKDSDESYSKPRRKTRVNTRNRGKRTVKYNDSE</sequence>
<dbReference type="GO" id="GO:0005634">
    <property type="term" value="C:nucleus"/>
    <property type="evidence" value="ECO:0007669"/>
    <property type="project" value="TreeGrafter"/>
</dbReference>